<evidence type="ECO:0000256" key="3">
    <source>
        <dbReference type="PROSITE-ProRule" id="PRU00023"/>
    </source>
</evidence>
<dbReference type="RefSeq" id="XP_018159768.1">
    <property type="nucleotide sequence ID" value="XM_018298522.1"/>
</dbReference>
<dbReference type="VEuPathDB" id="FungiDB:CH63R_03547"/>
<feature type="compositionally biased region" description="Acidic residues" evidence="4">
    <location>
        <begin position="415"/>
        <end position="466"/>
    </location>
</feature>
<reference evidence="6" key="1">
    <citation type="journal article" date="2017" name="BMC Genomics">
        <title>Gapless genome assembly of Colletotrichum higginsianum reveals chromosome structure and association of transposable elements with secondary metabolite gene clusters.</title>
        <authorList>
            <person name="Dallery J.-F."/>
            <person name="Lapalu N."/>
            <person name="Zampounis A."/>
            <person name="Pigne S."/>
            <person name="Luyten I."/>
            <person name="Amselem J."/>
            <person name="Wittenberg A.H.J."/>
            <person name="Zhou S."/>
            <person name="de Queiroz M.V."/>
            <person name="Robin G.P."/>
            <person name="Auger A."/>
            <person name="Hainaut M."/>
            <person name="Henrissat B."/>
            <person name="Kim K.-T."/>
            <person name="Lee Y.-H."/>
            <person name="Lespinet O."/>
            <person name="Schwartz D.C."/>
            <person name="Thon M.R."/>
            <person name="O'Connell R.J."/>
        </authorList>
    </citation>
    <scope>NUCLEOTIDE SEQUENCE [LARGE SCALE GENOMIC DNA]</scope>
    <source>
        <strain evidence="6">IMI 349063</strain>
    </source>
</reference>
<keyword evidence="2 3" id="KW-0040">ANK repeat</keyword>
<dbReference type="InterPro" id="IPR050776">
    <property type="entry name" value="Ank_Repeat/CDKN_Inhibitor"/>
</dbReference>
<dbReference type="PANTHER" id="PTHR24201:SF2">
    <property type="entry name" value="ANKYRIN REPEAT DOMAIN-CONTAINING PROTEIN 42"/>
    <property type="match status" value="1"/>
</dbReference>
<feature type="compositionally biased region" description="Basic and acidic residues" evidence="4">
    <location>
        <begin position="659"/>
        <end position="671"/>
    </location>
</feature>
<accession>A0A1B7YGF6</accession>
<evidence type="ECO:0000256" key="4">
    <source>
        <dbReference type="SAM" id="MobiDB-lite"/>
    </source>
</evidence>
<feature type="repeat" description="ANK" evidence="3">
    <location>
        <begin position="593"/>
        <end position="625"/>
    </location>
</feature>
<dbReference type="GeneID" id="28862629"/>
<dbReference type="Proteomes" id="UP000092177">
    <property type="component" value="Chromosome 3"/>
</dbReference>
<dbReference type="Gene3D" id="1.25.40.20">
    <property type="entry name" value="Ankyrin repeat-containing domain"/>
    <property type="match status" value="2"/>
</dbReference>
<keyword evidence="1" id="KW-0677">Repeat</keyword>
<proteinExistence type="predicted"/>
<dbReference type="InterPro" id="IPR002110">
    <property type="entry name" value="Ankyrin_rpt"/>
</dbReference>
<feature type="region of interest" description="Disordered" evidence="4">
    <location>
        <begin position="409"/>
        <end position="501"/>
    </location>
</feature>
<dbReference type="Pfam" id="PF12796">
    <property type="entry name" value="Ank_2"/>
    <property type="match status" value="2"/>
</dbReference>
<feature type="repeat" description="ANK" evidence="3">
    <location>
        <begin position="528"/>
        <end position="560"/>
    </location>
</feature>
<comment type="caution">
    <text evidence="5">The sequence shown here is derived from an EMBL/GenBank/DDBJ whole genome shotgun (WGS) entry which is preliminary data.</text>
</comment>
<evidence type="ECO:0000256" key="1">
    <source>
        <dbReference type="ARBA" id="ARBA00022737"/>
    </source>
</evidence>
<feature type="region of interest" description="Disordered" evidence="4">
    <location>
        <begin position="652"/>
        <end position="671"/>
    </location>
</feature>
<dbReference type="PROSITE" id="PS50297">
    <property type="entry name" value="ANK_REP_REGION"/>
    <property type="match status" value="2"/>
</dbReference>
<organism evidence="5 6">
    <name type="scientific">Colletotrichum higginsianum (strain IMI 349063)</name>
    <name type="common">Crucifer anthracnose fungus</name>
    <dbReference type="NCBI Taxonomy" id="759273"/>
    <lineage>
        <taxon>Eukaryota</taxon>
        <taxon>Fungi</taxon>
        <taxon>Dikarya</taxon>
        <taxon>Ascomycota</taxon>
        <taxon>Pezizomycotina</taxon>
        <taxon>Sordariomycetes</taxon>
        <taxon>Hypocreomycetidae</taxon>
        <taxon>Glomerellales</taxon>
        <taxon>Glomerellaceae</taxon>
        <taxon>Colletotrichum</taxon>
        <taxon>Colletotrichum destructivum species complex</taxon>
    </lineage>
</organism>
<dbReference type="PANTHER" id="PTHR24201">
    <property type="entry name" value="ANK_REP_REGION DOMAIN-CONTAINING PROTEIN"/>
    <property type="match status" value="1"/>
</dbReference>
<dbReference type="AlphaFoldDB" id="A0A1B7YGF6"/>
<evidence type="ECO:0000313" key="6">
    <source>
        <dbReference type="Proteomes" id="UP000092177"/>
    </source>
</evidence>
<name>A0A1B7YGF6_COLHI</name>
<protein>
    <submittedName>
        <fullName evidence="5">Ankyrin repeat protein</fullName>
    </submittedName>
</protein>
<gene>
    <name evidence="5" type="ORF">CH63R_03547</name>
</gene>
<dbReference type="SUPFAM" id="SSF48403">
    <property type="entry name" value="Ankyrin repeat"/>
    <property type="match status" value="2"/>
</dbReference>
<evidence type="ECO:0000313" key="5">
    <source>
        <dbReference type="EMBL" id="OBR11251.1"/>
    </source>
</evidence>
<dbReference type="InterPro" id="IPR036770">
    <property type="entry name" value="Ankyrin_rpt-contain_sf"/>
</dbReference>
<evidence type="ECO:0000256" key="2">
    <source>
        <dbReference type="ARBA" id="ARBA00023043"/>
    </source>
</evidence>
<sequence>MSSESARIVRARRFFEGDKATEILECRNHRVVGSARVNLIRQQTGDSSRCKVKGLSHFNVQEAEWADDDGPGVLATEFHGTLNSLYALDIFSSFFGAAAKTLEKHPFSGLAEVHPNNAATGKEAWKSFFLRHDQFSKLARRIETIGLGNLDDIYLSMIPSLSVVNKLPEGTAIVKLASQQAEQYEINLPHASAIVELARQPTRQADEHHLWTEAGGVYLWLLSIAKSYSTLNDFSIQTAAVVLEFLRQVSMALDMTNMAPPSSDMGDEAVRSLEELKKELQDEFFSWPKAHPTVAALLRLYEIQRREWECGIQLDEDQKSCEYPISFHLTELHQAAWNDSLDDASAYSAFRVDLAGNINAKDIFGWTPLQYASEHRHKVIGDFLAYGANPSPQDLFGWTPLHYACKSRPAHGDDCDNDSNNDGGDDGNSDGDADGNSDGDEDNNYESEDDEDDECDEDVDKVEDNDGNSNNNVDNENVRSSRNENEEDQDEDADNKVDSSNNDNIIDVYEIICTLIRKKADTTAQGRDGVAPIHCSAIGGSLKILKLLEESGANVNVLDASQRTPLLWAAFRGNQAVVEYLWEKSDTELRDSDGRTALHLAVLSGHIQTATWLVDRGEKREVQSVGIYSGKATSTIDEVDITKRQGVGIYGGKASSSTDGKEVEKRQSFGI</sequence>
<dbReference type="KEGG" id="chig:CH63R_03547"/>
<dbReference type="OrthoDB" id="194358at2759"/>
<keyword evidence="6" id="KW-1185">Reference proteome</keyword>
<dbReference type="PROSITE" id="PS50088">
    <property type="entry name" value="ANK_REPEAT"/>
    <property type="match status" value="2"/>
</dbReference>
<dbReference type="EMBL" id="LTAN01000003">
    <property type="protein sequence ID" value="OBR11251.1"/>
    <property type="molecule type" value="Genomic_DNA"/>
</dbReference>
<dbReference type="SMART" id="SM00248">
    <property type="entry name" value="ANK"/>
    <property type="match status" value="4"/>
</dbReference>